<sequence>MKRKYIELSDGSTHLALESSNGSIYFYPVANNSEDLASSSRVGFFKQHPAEPKGSLFEHNIENYNPSARVSQMTQGRTKPSVEALELMADEIAEVTNNNCAYKK</sequence>
<evidence type="ECO:0000313" key="1">
    <source>
        <dbReference type="EMBL" id="STX55786.1"/>
    </source>
</evidence>
<evidence type="ECO:0000313" key="2">
    <source>
        <dbReference type="Proteomes" id="UP000254968"/>
    </source>
</evidence>
<protein>
    <submittedName>
        <fullName evidence="1">Uncharacterized protein</fullName>
    </submittedName>
</protein>
<name>A0A378JPH4_9GAMM</name>
<reference evidence="1 2" key="1">
    <citation type="submission" date="2018-06" db="EMBL/GenBank/DDBJ databases">
        <authorList>
            <consortium name="Pathogen Informatics"/>
            <person name="Doyle S."/>
        </authorList>
    </citation>
    <scope>NUCLEOTIDE SEQUENCE [LARGE SCALE GENOMIC DNA]</scope>
    <source>
        <strain evidence="1 2">NCTC13315</strain>
    </source>
</reference>
<proteinExistence type="predicted"/>
<keyword evidence="2" id="KW-1185">Reference proteome</keyword>
<dbReference type="RefSeq" id="WP_115304390.1">
    <property type="nucleotide sequence ID" value="NZ_CAAAHO010000016.1"/>
</dbReference>
<accession>A0A378JPH4</accession>
<dbReference type="EMBL" id="UGNV01000006">
    <property type="protein sequence ID" value="STX55786.1"/>
    <property type="molecule type" value="Genomic_DNA"/>
</dbReference>
<dbReference type="AlphaFoldDB" id="A0A378JPH4"/>
<organism evidence="1 2">
    <name type="scientific">Legionella beliardensis</name>
    <dbReference type="NCBI Taxonomy" id="91822"/>
    <lineage>
        <taxon>Bacteria</taxon>
        <taxon>Pseudomonadati</taxon>
        <taxon>Pseudomonadota</taxon>
        <taxon>Gammaproteobacteria</taxon>
        <taxon>Legionellales</taxon>
        <taxon>Legionellaceae</taxon>
        <taxon>Legionella</taxon>
    </lineage>
</organism>
<dbReference type="Proteomes" id="UP000254968">
    <property type="component" value="Unassembled WGS sequence"/>
</dbReference>
<gene>
    <name evidence="1" type="ORF">NCTC13315_03156</name>
</gene>